<reference evidence="5" key="1">
    <citation type="journal article" date="2019" name="Int. J. Syst. Evol. Microbiol.">
        <title>The Global Catalogue of Microorganisms (GCM) 10K type strain sequencing project: providing services to taxonomists for standard genome sequencing and annotation.</title>
        <authorList>
            <consortium name="The Broad Institute Genomics Platform"/>
            <consortium name="The Broad Institute Genome Sequencing Center for Infectious Disease"/>
            <person name="Wu L."/>
            <person name="Ma J."/>
        </authorList>
    </citation>
    <scope>NUCLEOTIDE SEQUENCE [LARGE SCALE GENOMIC DNA]</scope>
    <source>
        <strain evidence="5">KCTC 32141</strain>
    </source>
</reference>
<keyword evidence="5" id="KW-1185">Reference proteome</keyword>
<feature type="chain" id="PRO_5045104804" evidence="2">
    <location>
        <begin position="24"/>
        <end position="335"/>
    </location>
</feature>
<proteinExistence type="predicted"/>
<evidence type="ECO:0000313" key="5">
    <source>
        <dbReference type="Proteomes" id="UP001597533"/>
    </source>
</evidence>
<dbReference type="Pfam" id="PF18962">
    <property type="entry name" value="Por_Secre_tail"/>
    <property type="match status" value="1"/>
</dbReference>
<evidence type="ECO:0000256" key="2">
    <source>
        <dbReference type="SAM" id="SignalP"/>
    </source>
</evidence>
<dbReference type="InterPro" id="IPR026444">
    <property type="entry name" value="Secre_tail"/>
</dbReference>
<organism evidence="4 5">
    <name type="scientific">Lacinutrix iliipiscaria</name>
    <dbReference type="NCBI Taxonomy" id="1230532"/>
    <lineage>
        <taxon>Bacteria</taxon>
        <taxon>Pseudomonadati</taxon>
        <taxon>Bacteroidota</taxon>
        <taxon>Flavobacteriia</taxon>
        <taxon>Flavobacteriales</taxon>
        <taxon>Flavobacteriaceae</taxon>
        <taxon>Lacinutrix</taxon>
    </lineage>
</organism>
<gene>
    <name evidence="4" type="ORF">ACFS5M_04080</name>
</gene>
<sequence>MKTKLLSFICIAGLMLFSTKTLAQTTLAPGDIVVFWNQADTPDKFAFATFVNIAAGTVIYFTDSGVVPSGSFDPLGTGEGAVAYTAPAGGLSIGDIVIWDSTAPAPEFANYSDTIITGPTGPALSTGGDQVLVFQATGSPGGSANASSNPNFIFINSNSSTMFAGDDSNSSTETGLPTGLTDVGLPRTALAVGAGAGPSEEFDNTVYNGTYSFATVLDAKTALTNPANYVGSNAITDGAYSLPVSFIPNRITITTLSTDEFDVNSVKMYPNPAQSHFSISGYDYINEVRVYDVTGKEVIKTNVVDRVDISQLNSGLYLVNIISDEGQVVKKLMKQ</sequence>
<name>A0ABW5WNW5_9FLAO</name>
<accession>A0ABW5WNW5</accession>
<keyword evidence="1 2" id="KW-0732">Signal</keyword>
<evidence type="ECO:0000313" key="4">
    <source>
        <dbReference type="EMBL" id="MFD2822835.1"/>
    </source>
</evidence>
<protein>
    <submittedName>
        <fullName evidence="4">T9SS type A sorting domain-containing protein</fullName>
    </submittedName>
</protein>
<dbReference type="EMBL" id="JBHUOV010000001">
    <property type="protein sequence ID" value="MFD2822835.1"/>
    <property type="molecule type" value="Genomic_DNA"/>
</dbReference>
<dbReference type="NCBIfam" id="TIGR04183">
    <property type="entry name" value="Por_Secre_tail"/>
    <property type="match status" value="1"/>
</dbReference>
<feature type="signal peptide" evidence="2">
    <location>
        <begin position="1"/>
        <end position="23"/>
    </location>
</feature>
<comment type="caution">
    <text evidence="4">The sequence shown here is derived from an EMBL/GenBank/DDBJ whole genome shotgun (WGS) entry which is preliminary data.</text>
</comment>
<feature type="domain" description="Secretion system C-terminal sorting" evidence="3">
    <location>
        <begin position="268"/>
        <end position="332"/>
    </location>
</feature>
<evidence type="ECO:0000256" key="1">
    <source>
        <dbReference type="ARBA" id="ARBA00022729"/>
    </source>
</evidence>
<dbReference type="Proteomes" id="UP001597533">
    <property type="component" value="Unassembled WGS sequence"/>
</dbReference>
<evidence type="ECO:0000259" key="3">
    <source>
        <dbReference type="Pfam" id="PF18962"/>
    </source>
</evidence>
<dbReference type="RefSeq" id="WP_183486083.1">
    <property type="nucleotide sequence ID" value="NZ_JBHUOV010000001.1"/>
</dbReference>